<dbReference type="AlphaFoldDB" id="A0AAF0DHY0"/>
<sequence length="318" mass="35499">MYIRQSTCGAMLTSTVSPSARNSLETGGLYVQKLPSGRSAFVRKPANFRSAGPLVTRTLLSPTLVPQRAEADIPYPIIDMMPAPGVDYRLAQRPQSEVVSPLAPLASQAAMSPDVLPPAANTNHHVFANSSAEAMHRCSVCGRYRSPSYHHRHPIIPGRTPSIGVCHKCRDSETSSNESTDSNTRRKRQRNKKKIRGNKDGYVFVKRESVRYQNGEESDHEKACPSFPNAHRRMESTHNAHSCYNPRNACDHHRYCHDHGSPPRERHIYHTVYAERPPQAVNCGNTHFYTYPPPPGAMTYGPAVFDGNPIQSYSLQNR</sequence>
<evidence type="ECO:0000256" key="1">
    <source>
        <dbReference type="SAM" id="MobiDB-lite"/>
    </source>
</evidence>
<dbReference type="EMBL" id="CP120628">
    <property type="protein sequence ID" value="WEW58538.1"/>
    <property type="molecule type" value="Genomic_DNA"/>
</dbReference>
<evidence type="ECO:0000313" key="3">
    <source>
        <dbReference type="Proteomes" id="UP001219355"/>
    </source>
</evidence>
<feature type="compositionally biased region" description="Basic residues" evidence="1">
    <location>
        <begin position="185"/>
        <end position="196"/>
    </location>
</feature>
<protein>
    <submittedName>
        <fullName evidence="2">Uncharacterized protein</fullName>
    </submittedName>
</protein>
<name>A0AAF0DHY0_9EURO</name>
<organism evidence="2 3">
    <name type="scientific">Emydomyces testavorans</name>
    <dbReference type="NCBI Taxonomy" id="2070801"/>
    <lineage>
        <taxon>Eukaryota</taxon>
        <taxon>Fungi</taxon>
        <taxon>Dikarya</taxon>
        <taxon>Ascomycota</taxon>
        <taxon>Pezizomycotina</taxon>
        <taxon>Eurotiomycetes</taxon>
        <taxon>Eurotiomycetidae</taxon>
        <taxon>Onygenales</taxon>
        <taxon>Nannizziopsiaceae</taxon>
        <taxon>Emydomyces</taxon>
    </lineage>
</organism>
<dbReference type="Proteomes" id="UP001219355">
    <property type="component" value="Chromosome 2"/>
</dbReference>
<gene>
    <name evidence="2" type="ORF">PRK78_004006</name>
</gene>
<accession>A0AAF0DHY0</accession>
<evidence type="ECO:0000313" key="2">
    <source>
        <dbReference type="EMBL" id="WEW58538.1"/>
    </source>
</evidence>
<proteinExistence type="predicted"/>
<reference evidence="2" key="1">
    <citation type="submission" date="2023-03" db="EMBL/GenBank/DDBJ databases">
        <title>Emydomyces testavorans Genome Sequence.</title>
        <authorList>
            <person name="Hoyer L."/>
        </authorList>
    </citation>
    <scope>NUCLEOTIDE SEQUENCE</scope>
    <source>
        <strain evidence="2">16-2883</strain>
    </source>
</reference>
<feature type="region of interest" description="Disordered" evidence="1">
    <location>
        <begin position="166"/>
        <end position="200"/>
    </location>
</feature>
<keyword evidence="3" id="KW-1185">Reference proteome</keyword>